<organism evidence="1">
    <name type="scientific">Nicotiana tabacum</name>
    <name type="common">Common tobacco</name>
    <dbReference type="NCBI Taxonomy" id="4097"/>
    <lineage>
        <taxon>Eukaryota</taxon>
        <taxon>Viridiplantae</taxon>
        <taxon>Streptophyta</taxon>
        <taxon>Embryophyta</taxon>
        <taxon>Tracheophyta</taxon>
        <taxon>Spermatophyta</taxon>
        <taxon>Magnoliopsida</taxon>
        <taxon>eudicotyledons</taxon>
        <taxon>Gunneridae</taxon>
        <taxon>Pentapetalae</taxon>
        <taxon>asterids</taxon>
        <taxon>lamiids</taxon>
        <taxon>Solanales</taxon>
        <taxon>Solanaceae</taxon>
        <taxon>Nicotianoideae</taxon>
        <taxon>Nicotianeae</taxon>
        <taxon>Nicotiana</taxon>
    </lineage>
</organism>
<dbReference type="RefSeq" id="XP_016485054.1">
    <property type="nucleotide sequence ID" value="XM_016629568.1"/>
</dbReference>
<dbReference type="PaxDb" id="4097-A0A1S4B856"/>
<gene>
    <name evidence="1" type="primary">LOC107805513</name>
</gene>
<dbReference type="KEGG" id="nta:107805513"/>
<proteinExistence type="predicted"/>
<sequence length="165" mass="18935">MPVDKLRNQQRSATVALKIRKTKAETLKHSKTSWVKDILSDDINRQLAGTSQVRKLIDMSMTKHGPGSQLSYLVDIRRSFLVREVKSFVSRFIKFLSNKDSWQLQVEAAWAITEIYHDELGPWIIAPFVEPIFQKLYTNQESLEVVVAGILSHHTLPQSIATKQF</sequence>
<dbReference type="InterPro" id="IPR011989">
    <property type="entry name" value="ARM-like"/>
</dbReference>
<accession>A0A1S4B856</accession>
<evidence type="ECO:0000313" key="1">
    <source>
        <dbReference type="RefSeq" id="XP_016485054.1"/>
    </source>
</evidence>
<reference evidence="1" key="1">
    <citation type="submission" date="2025-08" db="UniProtKB">
        <authorList>
            <consortium name="RefSeq"/>
        </authorList>
    </citation>
    <scope>IDENTIFICATION</scope>
</reference>
<dbReference type="Gene3D" id="1.25.10.10">
    <property type="entry name" value="Leucine-rich Repeat Variant"/>
    <property type="match status" value="1"/>
</dbReference>
<dbReference type="AlphaFoldDB" id="A0A1S4B856"/>
<name>A0A1S4B856_TOBAC</name>
<protein>
    <submittedName>
        <fullName evidence="1">Importin subunit alpha-1a</fullName>
    </submittedName>
</protein>